<name>A0AA39V312_9LECA</name>
<evidence type="ECO:0000256" key="4">
    <source>
        <dbReference type="ARBA" id="ARBA00022490"/>
    </source>
</evidence>
<evidence type="ECO:0000256" key="7">
    <source>
        <dbReference type="SAM" id="MobiDB-lite"/>
    </source>
</evidence>
<dbReference type="GO" id="GO:0070840">
    <property type="term" value="F:dynein complex binding"/>
    <property type="evidence" value="ECO:0007669"/>
    <property type="project" value="TreeGrafter"/>
</dbReference>
<dbReference type="GO" id="GO:0005869">
    <property type="term" value="C:dynactin complex"/>
    <property type="evidence" value="ECO:0007669"/>
    <property type="project" value="InterPro"/>
</dbReference>
<dbReference type="PANTHER" id="PTHR13072:SF0">
    <property type="entry name" value="DYNACTIN SUBUNIT 6"/>
    <property type="match status" value="1"/>
</dbReference>
<dbReference type="Proteomes" id="UP001166286">
    <property type="component" value="Unassembled WGS sequence"/>
</dbReference>
<keyword evidence="5" id="KW-0206">Cytoskeleton</keyword>
<organism evidence="8 9">
    <name type="scientific">Cladonia borealis</name>
    <dbReference type="NCBI Taxonomy" id="184061"/>
    <lineage>
        <taxon>Eukaryota</taxon>
        <taxon>Fungi</taxon>
        <taxon>Dikarya</taxon>
        <taxon>Ascomycota</taxon>
        <taxon>Pezizomycotina</taxon>
        <taxon>Lecanoromycetes</taxon>
        <taxon>OSLEUM clade</taxon>
        <taxon>Lecanoromycetidae</taxon>
        <taxon>Lecanorales</taxon>
        <taxon>Lecanorineae</taxon>
        <taxon>Cladoniaceae</taxon>
        <taxon>Cladonia</taxon>
    </lineage>
</organism>
<evidence type="ECO:0000256" key="3">
    <source>
        <dbReference type="ARBA" id="ARBA00016573"/>
    </source>
</evidence>
<evidence type="ECO:0000256" key="6">
    <source>
        <dbReference type="ARBA" id="ARBA00034687"/>
    </source>
</evidence>
<evidence type="ECO:0000256" key="2">
    <source>
        <dbReference type="ARBA" id="ARBA00007719"/>
    </source>
</evidence>
<evidence type="ECO:0000256" key="1">
    <source>
        <dbReference type="ARBA" id="ARBA00004245"/>
    </source>
</evidence>
<comment type="caution">
    <text evidence="8">The sequence shown here is derived from an EMBL/GenBank/DDBJ whole genome shotgun (WGS) entry which is preliminary data.</text>
</comment>
<dbReference type="GO" id="GO:0007052">
    <property type="term" value="P:mitotic spindle organization"/>
    <property type="evidence" value="ECO:0007669"/>
    <property type="project" value="TreeGrafter"/>
</dbReference>
<dbReference type="PANTHER" id="PTHR13072">
    <property type="entry name" value="DYNACTIN 6"/>
    <property type="match status" value="1"/>
</dbReference>
<accession>A0AA39V312</accession>
<dbReference type="SUPFAM" id="SSF51161">
    <property type="entry name" value="Trimeric LpxA-like enzymes"/>
    <property type="match status" value="1"/>
</dbReference>
<evidence type="ECO:0000313" key="8">
    <source>
        <dbReference type="EMBL" id="KAK0514093.1"/>
    </source>
</evidence>
<gene>
    <name evidence="8" type="ORF">JMJ35_003815</name>
</gene>
<comment type="subcellular location">
    <subcellularLocation>
        <location evidence="1">Cytoplasm</location>
        <location evidence="1">Cytoskeleton</location>
    </subcellularLocation>
</comment>
<dbReference type="EMBL" id="JAFEKC020000006">
    <property type="protein sequence ID" value="KAK0514093.1"/>
    <property type="molecule type" value="Genomic_DNA"/>
</dbReference>
<evidence type="ECO:0000313" key="9">
    <source>
        <dbReference type="Proteomes" id="UP001166286"/>
    </source>
</evidence>
<feature type="region of interest" description="Disordered" evidence="7">
    <location>
        <begin position="1"/>
        <end position="23"/>
    </location>
</feature>
<reference evidence="8" key="1">
    <citation type="submission" date="2023-03" db="EMBL/GenBank/DDBJ databases">
        <title>Complete genome of Cladonia borealis.</title>
        <authorList>
            <person name="Park H."/>
        </authorList>
    </citation>
    <scope>NUCLEOTIDE SEQUENCE</scope>
    <source>
        <strain evidence="8">ANT050790</strain>
    </source>
</reference>
<keyword evidence="9" id="KW-1185">Reference proteome</keyword>
<evidence type="ECO:0000256" key="5">
    <source>
        <dbReference type="ARBA" id="ARBA00023212"/>
    </source>
</evidence>
<comment type="similarity">
    <text evidence="2">Belongs to the dynactin subunits 5/6 family. Dynactin subunit 6 subfamily.</text>
</comment>
<proteinExistence type="inferred from homology"/>
<keyword evidence="4" id="KW-0963">Cytoplasm</keyword>
<protein>
    <recommendedName>
        <fullName evidence="3">Dynactin subunit 6</fullName>
    </recommendedName>
</protein>
<dbReference type="InterPro" id="IPR027777">
    <property type="entry name" value="DCTN6"/>
</dbReference>
<dbReference type="InterPro" id="IPR011004">
    <property type="entry name" value="Trimer_LpxA-like_sf"/>
</dbReference>
<sequence>MTARPSVTSRISTSRSLGPHIQSDSTTLISASTAFTGTQPISLGPNVIIQLRARMTSAYGPINISENCLISERASIGLLSPPAPTQAEGEPTGVNLAPGVVIESGATVEATCIGAYTIIEAGAKVGKGAAIGEHCKVCAMVQLGEGAVVGDGMVVYGSGWGERRSEQGRQELEGMRRKAVTEQIEVLRRCWTGK</sequence>
<dbReference type="Gene3D" id="2.160.10.10">
    <property type="entry name" value="Hexapeptide repeat proteins"/>
    <property type="match status" value="1"/>
</dbReference>
<dbReference type="AlphaFoldDB" id="A0AA39V312"/>
<comment type="function">
    <text evidence="6">Part of the dynactin complex that activates the molecular motor dynein for ultra-processive transport along microtubules.</text>
</comment>